<dbReference type="GO" id="GO:0016747">
    <property type="term" value="F:acyltransferase activity, transferring groups other than amino-acyl groups"/>
    <property type="evidence" value="ECO:0007669"/>
    <property type="project" value="InterPro"/>
</dbReference>
<evidence type="ECO:0000313" key="3">
    <source>
        <dbReference type="Proteomes" id="UP000198793"/>
    </source>
</evidence>
<dbReference type="InterPro" id="IPR051531">
    <property type="entry name" value="N-acetyltransferase"/>
</dbReference>
<dbReference type="InterPro" id="IPR016181">
    <property type="entry name" value="Acyl_CoA_acyltransferase"/>
</dbReference>
<feature type="domain" description="N-acetyltransferase" evidence="1">
    <location>
        <begin position="20"/>
        <end position="180"/>
    </location>
</feature>
<dbReference type="PANTHER" id="PTHR43792:SF1">
    <property type="entry name" value="N-ACETYLTRANSFERASE DOMAIN-CONTAINING PROTEIN"/>
    <property type="match status" value="1"/>
</dbReference>
<accession>A0A1H0C229</accession>
<dbReference type="InterPro" id="IPR000182">
    <property type="entry name" value="GNAT_dom"/>
</dbReference>
<gene>
    <name evidence="2" type="ORF">SAMN05192530_101101</name>
</gene>
<reference evidence="2 3" key="1">
    <citation type="submission" date="2016-10" db="EMBL/GenBank/DDBJ databases">
        <authorList>
            <person name="de Groot N.N."/>
        </authorList>
    </citation>
    <scope>NUCLEOTIDE SEQUENCE [LARGE SCALE GENOMIC DNA]</scope>
    <source>
        <strain evidence="3">L7-484,KACC 16230,DSM 25025</strain>
    </source>
</reference>
<dbReference type="PROSITE" id="PS51186">
    <property type="entry name" value="GNAT"/>
    <property type="match status" value="1"/>
</dbReference>
<evidence type="ECO:0000259" key="1">
    <source>
        <dbReference type="PROSITE" id="PS51186"/>
    </source>
</evidence>
<keyword evidence="2" id="KW-0808">Transferase</keyword>
<name>A0A1H0C229_9HYPH</name>
<keyword evidence="3" id="KW-1185">Reference proteome</keyword>
<dbReference type="PANTHER" id="PTHR43792">
    <property type="entry name" value="GNAT FAMILY, PUTATIVE (AFU_ORTHOLOGUE AFUA_3G00765)-RELATED-RELATED"/>
    <property type="match status" value="1"/>
</dbReference>
<dbReference type="Proteomes" id="UP000198793">
    <property type="component" value="Unassembled WGS sequence"/>
</dbReference>
<dbReference type="Pfam" id="PF13302">
    <property type="entry name" value="Acetyltransf_3"/>
    <property type="match status" value="1"/>
</dbReference>
<proteinExistence type="predicted"/>
<organism evidence="2 3">
    <name type="scientific">Aureimonas jatrophae</name>
    <dbReference type="NCBI Taxonomy" id="1166073"/>
    <lineage>
        <taxon>Bacteria</taxon>
        <taxon>Pseudomonadati</taxon>
        <taxon>Pseudomonadota</taxon>
        <taxon>Alphaproteobacteria</taxon>
        <taxon>Hyphomicrobiales</taxon>
        <taxon>Aurantimonadaceae</taxon>
        <taxon>Aureimonas</taxon>
    </lineage>
</organism>
<dbReference type="EMBL" id="FNIT01000001">
    <property type="protein sequence ID" value="SDN51892.1"/>
    <property type="molecule type" value="Genomic_DNA"/>
</dbReference>
<dbReference type="STRING" id="1166073.SAMN05192530_101101"/>
<dbReference type="OrthoDB" id="9804153at2"/>
<protein>
    <submittedName>
        <fullName evidence="2">Protein N-acetyltransferase, RimJ/RimL family</fullName>
    </submittedName>
</protein>
<sequence>MRSLPDDEEPSSPRLITRSLALRSLSMADAPAIAALLQDRRIAEMTARIPHPYTLRDAETYVSSPPDDWVRAVDRLEDGVLVGIVSLRSLERRAQLEIGYWIGRPFWNRGYATEAAQAVIDHAFAGLDAEVVEARCRAVNAASRRVIAKCGFGYSGTSLSDSLVAGRVSSERYRMDRRTWSALKSWGACA</sequence>
<evidence type="ECO:0000313" key="2">
    <source>
        <dbReference type="EMBL" id="SDN51892.1"/>
    </source>
</evidence>
<dbReference type="RefSeq" id="WP_090667331.1">
    <property type="nucleotide sequence ID" value="NZ_FNIT01000001.1"/>
</dbReference>
<dbReference type="SUPFAM" id="SSF55729">
    <property type="entry name" value="Acyl-CoA N-acyltransferases (Nat)"/>
    <property type="match status" value="1"/>
</dbReference>
<dbReference type="AlphaFoldDB" id="A0A1H0C229"/>
<dbReference type="Gene3D" id="3.40.630.30">
    <property type="match status" value="1"/>
</dbReference>